<proteinExistence type="inferred from homology"/>
<evidence type="ECO:0000259" key="8">
    <source>
        <dbReference type="Pfam" id="PF00361"/>
    </source>
</evidence>
<dbReference type="NCBIfam" id="TIGR01972">
    <property type="entry name" value="NDH_I_M"/>
    <property type="match status" value="1"/>
</dbReference>
<feature type="transmembrane region" description="Helical" evidence="7">
    <location>
        <begin position="245"/>
        <end position="265"/>
    </location>
</feature>
<feature type="transmembrane region" description="Helical" evidence="7">
    <location>
        <begin position="111"/>
        <end position="129"/>
    </location>
</feature>
<dbReference type="GO" id="GO:0008137">
    <property type="term" value="F:NADH dehydrogenase (ubiquinone) activity"/>
    <property type="evidence" value="ECO:0007669"/>
    <property type="project" value="InterPro"/>
</dbReference>
<feature type="domain" description="NADH:quinone oxidoreductase/Mrp antiporter transmembrane" evidence="8">
    <location>
        <begin position="128"/>
        <end position="417"/>
    </location>
</feature>
<sequence>MNHLLSLLIFLPFVGGLALLALARKAEHLVKPSAIVIALLDLLLAAAVLLRFQPQNLFQMEEKLNWIPRFGIEYHLAVDGISLFLVLLIPVFILIAMLMAYASKKAYPGSFFALLLLFEAGLLGTVLALNLFLFYLFWELMLIPAFFMIGLWGGPKRKQAVLKFVIYTMVGSLVLLFSILYLGVQYHAKTGDWSFSLPVLYQLHLPLTPLVDLLFFGFALAFLIKVPLFPLHTWLPDTYQEAPSLVTFLLSGLMAKMGIYGLIRIVVPLFPESMTQWAPYLSGLAVLGVVYGAFAALGQTNLKRLLAYSSFSHMSLLALGVFSWNQSSLQGTLYHIINHAVATGALFLLVSLIEEHYGTTEIAELGGLAKPAPLFAVLFSLFSFASIGVPGLNGFVGEFLILLGVTTHSPLLGAGAALTLILSAAYMLWLNQRFLFGAFHAPQRETSLTLAPLCQAVFVPLVLAVVLMGLYTAPVLERTKSSVQQYLQFRNFPQQVISPESDASFHG</sequence>
<dbReference type="PANTHER" id="PTHR43507">
    <property type="entry name" value="NADH-UBIQUINONE OXIDOREDUCTASE CHAIN 4"/>
    <property type="match status" value="1"/>
</dbReference>
<feature type="transmembrane region" description="Helical" evidence="7">
    <location>
        <begin position="135"/>
        <end position="152"/>
    </location>
</feature>
<keyword evidence="4 7" id="KW-1133">Transmembrane helix</keyword>
<dbReference type="InterPro" id="IPR003918">
    <property type="entry name" value="NADH_UbQ_OxRdtase"/>
</dbReference>
<evidence type="ECO:0000256" key="2">
    <source>
        <dbReference type="ARBA" id="ARBA00009025"/>
    </source>
</evidence>
<evidence type="ECO:0000313" key="9">
    <source>
        <dbReference type="EMBL" id="PIW14088.1"/>
    </source>
</evidence>
<reference evidence="9 10" key="1">
    <citation type="submission" date="2017-09" db="EMBL/GenBank/DDBJ databases">
        <title>Depth-based differentiation of microbial function through sediment-hosted aquifers and enrichment of novel symbionts in the deep terrestrial subsurface.</title>
        <authorList>
            <person name="Probst A.J."/>
            <person name="Ladd B."/>
            <person name="Jarett J.K."/>
            <person name="Geller-Mcgrath D.E."/>
            <person name="Sieber C.M."/>
            <person name="Emerson J.B."/>
            <person name="Anantharaman K."/>
            <person name="Thomas B.C."/>
            <person name="Malmstrom R."/>
            <person name="Stieglmeier M."/>
            <person name="Klingl A."/>
            <person name="Woyke T."/>
            <person name="Ryan C.M."/>
            <person name="Banfield J.F."/>
        </authorList>
    </citation>
    <scope>NUCLEOTIDE SEQUENCE [LARGE SCALE GENOMIC DNA]</scope>
    <source>
        <strain evidence="9">CG17_big_fil_post_rev_8_21_14_2_50_48_46</strain>
    </source>
</reference>
<dbReference type="GO" id="GO:0003954">
    <property type="term" value="F:NADH dehydrogenase activity"/>
    <property type="evidence" value="ECO:0007669"/>
    <property type="project" value="TreeGrafter"/>
</dbReference>
<feature type="transmembrane region" description="Helical" evidence="7">
    <location>
        <begin position="336"/>
        <end position="353"/>
    </location>
</feature>
<evidence type="ECO:0000256" key="3">
    <source>
        <dbReference type="ARBA" id="ARBA00022692"/>
    </source>
</evidence>
<feature type="transmembrane region" description="Helical" evidence="7">
    <location>
        <begin position="450"/>
        <end position="471"/>
    </location>
</feature>
<dbReference type="GO" id="GO:0015990">
    <property type="term" value="P:electron transport coupled proton transport"/>
    <property type="evidence" value="ECO:0007669"/>
    <property type="project" value="TreeGrafter"/>
</dbReference>
<dbReference type="EMBL" id="PFFQ01000064">
    <property type="protein sequence ID" value="PIW14088.1"/>
    <property type="molecule type" value="Genomic_DNA"/>
</dbReference>
<dbReference type="InterPro" id="IPR001750">
    <property type="entry name" value="ND/Mrp_TM"/>
</dbReference>
<comment type="caution">
    <text evidence="9">The sequence shown here is derived from an EMBL/GenBank/DDBJ whole genome shotgun (WGS) entry which is preliminary data.</text>
</comment>
<dbReference type="Proteomes" id="UP000231019">
    <property type="component" value="Unassembled WGS sequence"/>
</dbReference>
<evidence type="ECO:0000256" key="4">
    <source>
        <dbReference type="ARBA" id="ARBA00022989"/>
    </source>
</evidence>
<dbReference type="GO" id="GO:0048039">
    <property type="term" value="F:ubiquinone binding"/>
    <property type="evidence" value="ECO:0007669"/>
    <property type="project" value="TreeGrafter"/>
</dbReference>
<dbReference type="PANTHER" id="PTHR43507:SF1">
    <property type="entry name" value="NADH-UBIQUINONE OXIDOREDUCTASE CHAIN 4"/>
    <property type="match status" value="1"/>
</dbReference>
<evidence type="ECO:0000313" key="10">
    <source>
        <dbReference type="Proteomes" id="UP000231019"/>
    </source>
</evidence>
<dbReference type="GO" id="GO:0042773">
    <property type="term" value="P:ATP synthesis coupled electron transport"/>
    <property type="evidence" value="ECO:0007669"/>
    <property type="project" value="InterPro"/>
</dbReference>
<feature type="transmembrane region" description="Helical" evidence="7">
    <location>
        <begin position="374"/>
        <end position="405"/>
    </location>
</feature>
<evidence type="ECO:0000256" key="7">
    <source>
        <dbReference type="SAM" id="Phobius"/>
    </source>
</evidence>
<feature type="transmembrane region" description="Helical" evidence="7">
    <location>
        <begin position="411"/>
        <end position="429"/>
    </location>
</feature>
<dbReference type="InterPro" id="IPR010227">
    <property type="entry name" value="NADH_Q_OxRdtase_chainM/4"/>
</dbReference>
<keyword evidence="3 6" id="KW-0812">Transmembrane</keyword>
<feature type="transmembrane region" description="Helical" evidence="7">
    <location>
        <begin position="6"/>
        <end position="23"/>
    </location>
</feature>
<gene>
    <name evidence="9" type="ORF">COW36_22840</name>
</gene>
<feature type="transmembrane region" description="Helical" evidence="7">
    <location>
        <begin position="35"/>
        <end position="54"/>
    </location>
</feature>
<keyword evidence="5 7" id="KW-0472">Membrane</keyword>
<feature type="transmembrane region" description="Helical" evidence="7">
    <location>
        <begin position="74"/>
        <end position="99"/>
    </location>
</feature>
<evidence type="ECO:0000256" key="1">
    <source>
        <dbReference type="ARBA" id="ARBA00004127"/>
    </source>
</evidence>
<comment type="subcellular location">
    <subcellularLocation>
        <location evidence="1">Endomembrane system</location>
        <topology evidence="1">Multi-pass membrane protein</topology>
    </subcellularLocation>
    <subcellularLocation>
        <location evidence="6">Membrane</location>
        <topology evidence="6">Multi-pass membrane protein</topology>
    </subcellularLocation>
</comment>
<organism evidence="9 10">
    <name type="scientific">bacterium (Candidatus Blackallbacteria) CG17_big_fil_post_rev_8_21_14_2_50_48_46</name>
    <dbReference type="NCBI Taxonomy" id="2014261"/>
    <lineage>
        <taxon>Bacteria</taxon>
        <taxon>Candidatus Blackallbacteria</taxon>
    </lineage>
</organism>
<feature type="transmembrane region" description="Helical" evidence="7">
    <location>
        <begin position="204"/>
        <end position="224"/>
    </location>
</feature>
<comment type="similarity">
    <text evidence="2">Belongs to the complex I subunit 4 family.</text>
</comment>
<evidence type="ECO:0000256" key="5">
    <source>
        <dbReference type="ARBA" id="ARBA00023136"/>
    </source>
</evidence>
<accession>A0A2M7FY09</accession>
<dbReference type="Pfam" id="PF00361">
    <property type="entry name" value="Proton_antipo_M"/>
    <property type="match status" value="1"/>
</dbReference>
<dbReference type="AlphaFoldDB" id="A0A2M7FY09"/>
<dbReference type="GO" id="GO:0016020">
    <property type="term" value="C:membrane"/>
    <property type="evidence" value="ECO:0007669"/>
    <property type="project" value="UniProtKB-SubCell"/>
</dbReference>
<feature type="transmembrane region" description="Helical" evidence="7">
    <location>
        <begin position="277"/>
        <end position="298"/>
    </location>
</feature>
<protein>
    <recommendedName>
        <fullName evidence="8">NADH:quinone oxidoreductase/Mrp antiporter transmembrane domain-containing protein</fullName>
    </recommendedName>
</protein>
<feature type="transmembrane region" description="Helical" evidence="7">
    <location>
        <begin position="305"/>
        <end position="324"/>
    </location>
</feature>
<dbReference type="PRINTS" id="PR01437">
    <property type="entry name" value="NUOXDRDTASE4"/>
</dbReference>
<dbReference type="GO" id="GO:0012505">
    <property type="term" value="C:endomembrane system"/>
    <property type="evidence" value="ECO:0007669"/>
    <property type="project" value="UniProtKB-SubCell"/>
</dbReference>
<name>A0A2M7FY09_9BACT</name>
<feature type="transmembrane region" description="Helical" evidence="7">
    <location>
        <begin position="164"/>
        <end position="184"/>
    </location>
</feature>
<evidence type="ECO:0000256" key="6">
    <source>
        <dbReference type="RuleBase" id="RU000320"/>
    </source>
</evidence>